<evidence type="ECO:0000256" key="2">
    <source>
        <dbReference type="ARBA" id="ARBA00008711"/>
    </source>
</evidence>
<dbReference type="EC" id="2.1.1.63" evidence="3"/>
<keyword evidence="7" id="KW-0227">DNA damage</keyword>
<dbReference type="FunFam" id="1.10.10.10:FF:000214">
    <property type="entry name" value="Methylated-DNA--protein-cysteine methyltransferase"/>
    <property type="match status" value="1"/>
</dbReference>
<dbReference type="GO" id="GO:0003908">
    <property type="term" value="F:methylated-DNA-[protein]-cysteine S-methyltransferase activity"/>
    <property type="evidence" value="ECO:0007669"/>
    <property type="project" value="UniProtKB-EC"/>
</dbReference>
<evidence type="ECO:0000256" key="8">
    <source>
        <dbReference type="ARBA" id="ARBA00023204"/>
    </source>
</evidence>
<dbReference type="WBParaSite" id="HCON_00105620-00001">
    <property type="protein sequence ID" value="HCON_00105620-00001"/>
    <property type="gene ID" value="HCON_00105620"/>
</dbReference>
<name>A0A7I4YJ87_HAECO</name>
<dbReference type="SUPFAM" id="SSF46767">
    <property type="entry name" value="Methylated DNA-protein cysteine methyltransferase, C-terminal domain"/>
    <property type="match status" value="1"/>
</dbReference>
<sequence>VLVAEINRELAALFFVSKETLPRRLEKLSRYYPFLKLAEGHIQNAKNVTRLLNGDDVTEDIPISKFVFECCSDFRKAVYEQLLRIPRGCTKSYAEVAAEMGRPTAYRAVAQACGANVLCVIIPCHRVIASNGTLHGYGGGLDKKKKLLEMESSQSSLKK</sequence>
<dbReference type="PANTHER" id="PTHR10815:SF13">
    <property type="entry name" value="METHYLATED-DNA--PROTEIN-CYSTEINE METHYLTRANSFERASE"/>
    <property type="match status" value="1"/>
</dbReference>
<evidence type="ECO:0000313" key="14">
    <source>
        <dbReference type="WBParaSite" id="HCON_00105620-00001"/>
    </source>
</evidence>
<keyword evidence="5" id="KW-0489">Methyltransferase</keyword>
<keyword evidence="6" id="KW-0808">Transferase</keyword>
<evidence type="ECO:0000313" key="13">
    <source>
        <dbReference type="Proteomes" id="UP000025227"/>
    </source>
</evidence>
<dbReference type="OMA" id="FECCSDF"/>
<dbReference type="CDD" id="cd06445">
    <property type="entry name" value="ATase"/>
    <property type="match status" value="1"/>
</dbReference>
<dbReference type="GO" id="GO:0006281">
    <property type="term" value="P:DNA repair"/>
    <property type="evidence" value="ECO:0007669"/>
    <property type="project" value="UniProtKB-KW"/>
</dbReference>
<comment type="similarity">
    <text evidence="2">Belongs to the MGMT family.</text>
</comment>
<dbReference type="PANTHER" id="PTHR10815">
    <property type="entry name" value="METHYLATED-DNA--PROTEIN-CYSTEINE METHYLTRANSFERASE"/>
    <property type="match status" value="1"/>
</dbReference>
<dbReference type="PROSITE" id="PS00374">
    <property type="entry name" value="MGMT"/>
    <property type="match status" value="1"/>
</dbReference>
<evidence type="ECO:0000256" key="3">
    <source>
        <dbReference type="ARBA" id="ARBA00011918"/>
    </source>
</evidence>
<evidence type="ECO:0000256" key="7">
    <source>
        <dbReference type="ARBA" id="ARBA00022763"/>
    </source>
</evidence>
<organism evidence="13 14">
    <name type="scientific">Haemonchus contortus</name>
    <name type="common">Barber pole worm</name>
    <dbReference type="NCBI Taxonomy" id="6289"/>
    <lineage>
        <taxon>Eukaryota</taxon>
        <taxon>Metazoa</taxon>
        <taxon>Ecdysozoa</taxon>
        <taxon>Nematoda</taxon>
        <taxon>Chromadorea</taxon>
        <taxon>Rhabditida</taxon>
        <taxon>Rhabditina</taxon>
        <taxon>Rhabditomorpha</taxon>
        <taxon>Strongyloidea</taxon>
        <taxon>Trichostrongylidae</taxon>
        <taxon>Haemonchus</taxon>
    </lineage>
</organism>
<dbReference type="OrthoDB" id="1907495at2759"/>
<dbReference type="InterPro" id="IPR001497">
    <property type="entry name" value="MethylDNA_cys_MeTrfase_AS"/>
</dbReference>
<evidence type="ECO:0000256" key="4">
    <source>
        <dbReference type="ARBA" id="ARBA00015377"/>
    </source>
</evidence>
<dbReference type="Proteomes" id="UP000025227">
    <property type="component" value="Unplaced"/>
</dbReference>
<protein>
    <recommendedName>
        <fullName evidence="4">Methylated-DNA--protein-cysteine methyltransferase</fullName>
        <ecNumber evidence="3">2.1.1.63</ecNumber>
    </recommendedName>
    <alternativeName>
        <fullName evidence="9">6-O-methylguanine-DNA methyltransferase</fullName>
    </alternativeName>
    <alternativeName>
        <fullName evidence="10">O-6-methylguanine-DNA-alkyltransferase</fullName>
    </alternativeName>
</protein>
<dbReference type="InterPro" id="IPR036217">
    <property type="entry name" value="MethylDNA_cys_MeTrfase_DNAb"/>
</dbReference>
<proteinExistence type="inferred from homology"/>
<evidence type="ECO:0000256" key="9">
    <source>
        <dbReference type="ARBA" id="ARBA00030795"/>
    </source>
</evidence>
<evidence type="ECO:0000256" key="1">
    <source>
        <dbReference type="ARBA" id="ARBA00001286"/>
    </source>
</evidence>
<accession>A0A7I4YJ87</accession>
<comment type="catalytic activity">
    <reaction evidence="1">
        <text>a 4-O-methyl-thymidine in DNA + L-cysteinyl-[protein] = a thymidine in DNA + S-methyl-L-cysteinyl-[protein]</text>
        <dbReference type="Rhea" id="RHEA:53428"/>
        <dbReference type="Rhea" id="RHEA-COMP:10131"/>
        <dbReference type="Rhea" id="RHEA-COMP:10132"/>
        <dbReference type="Rhea" id="RHEA-COMP:13555"/>
        <dbReference type="Rhea" id="RHEA-COMP:13556"/>
        <dbReference type="ChEBI" id="CHEBI:29950"/>
        <dbReference type="ChEBI" id="CHEBI:82612"/>
        <dbReference type="ChEBI" id="CHEBI:137386"/>
        <dbReference type="ChEBI" id="CHEBI:137387"/>
        <dbReference type="EC" id="2.1.1.63"/>
    </reaction>
</comment>
<dbReference type="NCBIfam" id="TIGR00589">
    <property type="entry name" value="ogt"/>
    <property type="match status" value="1"/>
</dbReference>
<evidence type="ECO:0000256" key="10">
    <source>
        <dbReference type="ARBA" id="ARBA00031621"/>
    </source>
</evidence>
<evidence type="ECO:0000259" key="12">
    <source>
        <dbReference type="Pfam" id="PF01035"/>
    </source>
</evidence>
<dbReference type="Gene3D" id="1.10.10.10">
    <property type="entry name" value="Winged helix-like DNA-binding domain superfamily/Winged helix DNA-binding domain"/>
    <property type="match status" value="1"/>
</dbReference>
<evidence type="ECO:0000256" key="11">
    <source>
        <dbReference type="ARBA" id="ARBA00049348"/>
    </source>
</evidence>
<keyword evidence="8" id="KW-0234">DNA repair</keyword>
<comment type="catalytic activity">
    <reaction evidence="11">
        <text>a 6-O-methyl-2'-deoxyguanosine in DNA + L-cysteinyl-[protein] = S-methyl-L-cysteinyl-[protein] + a 2'-deoxyguanosine in DNA</text>
        <dbReference type="Rhea" id="RHEA:24000"/>
        <dbReference type="Rhea" id="RHEA-COMP:10131"/>
        <dbReference type="Rhea" id="RHEA-COMP:10132"/>
        <dbReference type="Rhea" id="RHEA-COMP:11367"/>
        <dbReference type="Rhea" id="RHEA-COMP:11368"/>
        <dbReference type="ChEBI" id="CHEBI:29950"/>
        <dbReference type="ChEBI" id="CHEBI:82612"/>
        <dbReference type="ChEBI" id="CHEBI:85445"/>
        <dbReference type="ChEBI" id="CHEBI:85448"/>
        <dbReference type="EC" id="2.1.1.63"/>
    </reaction>
</comment>
<dbReference type="InterPro" id="IPR036388">
    <property type="entry name" value="WH-like_DNA-bd_sf"/>
</dbReference>
<evidence type="ECO:0000256" key="6">
    <source>
        <dbReference type="ARBA" id="ARBA00022679"/>
    </source>
</evidence>
<evidence type="ECO:0000256" key="5">
    <source>
        <dbReference type="ARBA" id="ARBA00022603"/>
    </source>
</evidence>
<dbReference type="AlphaFoldDB" id="A0A7I4YJ87"/>
<feature type="domain" description="Methylated-DNA-[protein]-cysteine S-methyltransferase DNA binding" evidence="12">
    <location>
        <begin position="73"/>
        <end position="152"/>
    </location>
</feature>
<dbReference type="Pfam" id="PF01035">
    <property type="entry name" value="DNA_binding_1"/>
    <property type="match status" value="1"/>
</dbReference>
<dbReference type="GO" id="GO:0032259">
    <property type="term" value="P:methylation"/>
    <property type="evidence" value="ECO:0007669"/>
    <property type="project" value="UniProtKB-KW"/>
</dbReference>
<keyword evidence="13" id="KW-1185">Reference proteome</keyword>
<dbReference type="InterPro" id="IPR014048">
    <property type="entry name" value="MethylDNA_cys_MeTrfase_DNA-bd"/>
</dbReference>
<reference evidence="14" key="1">
    <citation type="submission" date="2020-12" db="UniProtKB">
        <authorList>
            <consortium name="WormBaseParasite"/>
        </authorList>
    </citation>
    <scope>IDENTIFICATION</scope>
    <source>
        <strain evidence="14">MHco3</strain>
    </source>
</reference>